<protein>
    <submittedName>
        <fullName evidence="1">Uncharacterized protein</fullName>
    </submittedName>
</protein>
<proteinExistence type="predicted"/>
<dbReference type="AlphaFoldDB" id="A0AAE1CVV1"/>
<evidence type="ECO:0000313" key="1">
    <source>
        <dbReference type="EMBL" id="KAK3739440.1"/>
    </source>
</evidence>
<name>A0AAE1CVV1_9GAST</name>
<keyword evidence="2" id="KW-1185">Reference proteome</keyword>
<dbReference type="EMBL" id="JAWDGP010006529">
    <property type="protein sequence ID" value="KAK3739440.1"/>
    <property type="molecule type" value="Genomic_DNA"/>
</dbReference>
<organism evidence="1 2">
    <name type="scientific">Elysia crispata</name>
    <name type="common">lettuce slug</name>
    <dbReference type="NCBI Taxonomy" id="231223"/>
    <lineage>
        <taxon>Eukaryota</taxon>
        <taxon>Metazoa</taxon>
        <taxon>Spiralia</taxon>
        <taxon>Lophotrochozoa</taxon>
        <taxon>Mollusca</taxon>
        <taxon>Gastropoda</taxon>
        <taxon>Heterobranchia</taxon>
        <taxon>Euthyneura</taxon>
        <taxon>Panpulmonata</taxon>
        <taxon>Sacoglossa</taxon>
        <taxon>Placobranchoidea</taxon>
        <taxon>Plakobranchidae</taxon>
        <taxon>Elysia</taxon>
    </lineage>
</organism>
<sequence length="100" mass="11593">MANLGQNCGLFDRVSRLIRLQSLGFIVLVRPRFIVGDEKLKTIVTKQNSLTLMKAEETGIWTVRRRKPMNMVRSKRPVPECMAIETELRLILVSLSRNFY</sequence>
<reference evidence="1" key="1">
    <citation type="journal article" date="2023" name="G3 (Bethesda)">
        <title>A reference genome for the long-term kleptoplast-retaining sea slug Elysia crispata morphotype clarki.</title>
        <authorList>
            <person name="Eastman K.E."/>
            <person name="Pendleton A.L."/>
            <person name="Shaikh M.A."/>
            <person name="Suttiyut T."/>
            <person name="Ogas R."/>
            <person name="Tomko P."/>
            <person name="Gavelis G."/>
            <person name="Widhalm J.R."/>
            <person name="Wisecaver J.H."/>
        </authorList>
    </citation>
    <scope>NUCLEOTIDE SEQUENCE</scope>
    <source>
        <strain evidence="1">ECLA1</strain>
    </source>
</reference>
<comment type="caution">
    <text evidence="1">The sequence shown here is derived from an EMBL/GenBank/DDBJ whole genome shotgun (WGS) entry which is preliminary data.</text>
</comment>
<gene>
    <name evidence="1" type="ORF">RRG08_005828</name>
</gene>
<accession>A0AAE1CVV1</accession>
<evidence type="ECO:0000313" key="2">
    <source>
        <dbReference type="Proteomes" id="UP001283361"/>
    </source>
</evidence>
<dbReference type="Proteomes" id="UP001283361">
    <property type="component" value="Unassembled WGS sequence"/>
</dbReference>